<accession>A0A516KJY1</accession>
<dbReference type="GO" id="GO:0005524">
    <property type="term" value="F:ATP binding"/>
    <property type="evidence" value="ECO:0007669"/>
    <property type="project" value="InterPro"/>
</dbReference>
<dbReference type="Gene3D" id="3.40.50.300">
    <property type="entry name" value="P-loop containing nucleotide triphosphate hydrolases"/>
    <property type="match status" value="1"/>
</dbReference>
<dbReference type="SUPFAM" id="SSF52540">
    <property type="entry name" value="P-loop containing nucleoside triphosphate hydrolases"/>
    <property type="match status" value="1"/>
</dbReference>
<dbReference type="InterPro" id="IPR006083">
    <property type="entry name" value="PRK/URK"/>
</dbReference>
<sequence>MAELSSLLKSLVPLQGRCVLGLDGLSRAGKSTFVNQVQVCIEESGQECMVFHIDDFIVKRENRYDTGRASWEEYYFLQWDIEWLKDNFFELLKETSSVSLPYYQKSDDHEWKEILIPDDCVILIEGVFLQRKEWRSYFDYVIFLDCPRETRFRRESEQAQQEKETFVHRYWPAEDYYVKKEKPIEFADFVIKN</sequence>
<dbReference type="GO" id="GO:0016301">
    <property type="term" value="F:kinase activity"/>
    <property type="evidence" value="ECO:0007669"/>
    <property type="project" value="InterPro"/>
</dbReference>
<dbReference type="EMBL" id="CP041666">
    <property type="protein sequence ID" value="QDP41720.1"/>
    <property type="molecule type" value="Genomic_DNA"/>
</dbReference>
<evidence type="ECO:0000313" key="3">
    <source>
        <dbReference type="Proteomes" id="UP000315215"/>
    </source>
</evidence>
<dbReference type="NCBIfam" id="NF005807">
    <property type="entry name" value="PRK07667.1"/>
    <property type="match status" value="1"/>
</dbReference>
<feature type="domain" description="Phosphoribulokinase/uridine kinase" evidence="1">
    <location>
        <begin position="19"/>
        <end position="154"/>
    </location>
</feature>
<dbReference type="Pfam" id="PF00485">
    <property type="entry name" value="PRK"/>
    <property type="match status" value="1"/>
</dbReference>
<dbReference type="AlphaFoldDB" id="A0A516KJY1"/>
<evidence type="ECO:0000313" key="2">
    <source>
        <dbReference type="EMBL" id="QDP41720.1"/>
    </source>
</evidence>
<name>A0A516KJY1_9BACI</name>
<protein>
    <recommendedName>
        <fullName evidence="1">Phosphoribulokinase/uridine kinase domain-containing protein</fullName>
    </recommendedName>
</protein>
<dbReference type="PANTHER" id="PTHR10285">
    <property type="entry name" value="URIDINE KINASE"/>
    <property type="match status" value="1"/>
</dbReference>
<dbReference type="InterPro" id="IPR027417">
    <property type="entry name" value="P-loop_NTPase"/>
</dbReference>
<dbReference type="KEGG" id="aqt:FN924_16985"/>
<dbReference type="OrthoDB" id="1420794at2"/>
<evidence type="ECO:0000259" key="1">
    <source>
        <dbReference type="Pfam" id="PF00485"/>
    </source>
</evidence>
<keyword evidence="3" id="KW-1185">Reference proteome</keyword>
<organism evidence="2 3">
    <name type="scientific">Radiobacillus deserti</name>
    <dbReference type="NCBI Taxonomy" id="2594883"/>
    <lineage>
        <taxon>Bacteria</taxon>
        <taxon>Bacillati</taxon>
        <taxon>Bacillota</taxon>
        <taxon>Bacilli</taxon>
        <taxon>Bacillales</taxon>
        <taxon>Bacillaceae</taxon>
        <taxon>Radiobacillus</taxon>
    </lineage>
</organism>
<reference evidence="2 3" key="1">
    <citation type="submission" date="2019-07" db="EMBL/GenBank/DDBJ databases">
        <authorList>
            <person name="Li J."/>
        </authorList>
    </citation>
    <scope>NUCLEOTIDE SEQUENCE [LARGE SCALE GENOMIC DNA]</scope>
    <source>
        <strain evidence="2 3">TKL69</strain>
    </source>
</reference>
<proteinExistence type="predicted"/>
<gene>
    <name evidence="2" type="ORF">FN924_16985</name>
</gene>
<dbReference type="Proteomes" id="UP000315215">
    <property type="component" value="Chromosome"/>
</dbReference>
<dbReference type="RefSeq" id="WP_143896536.1">
    <property type="nucleotide sequence ID" value="NZ_CP041666.1"/>
</dbReference>